<evidence type="ECO:0000313" key="3">
    <source>
        <dbReference type="Proteomes" id="UP000198505"/>
    </source>
</evidence>
<evidence type="ECO:0000313" key="2">
    <source>
        <dbReference type="EMBL" id="SES12141.1"/>
    </source>
</evidence>
<sequence>MRVVDKRKAVNGRSERTAAMVLVLALIISTWLAPVTNGGLANLATFTAWAIGLAVLVLAVLGIWLGSVHEEPVYIHPVLRWAFSLGWWIAVAWAAYHGMHWLAALHTLSGVLLWLNKARKVKA</sequence>
<organism evidence="2 3">
    <name type="scientific">Vreelandella subterranea</name>
    <dbReference type="NCBI Taxonomy" id="416874"/>
    <lineage>
        <taxon>Bacteria</taxon>
        <taxon>Pseudomonadati</taxon>
        <taxon>Pseudomonadota</taxon>
        <taxon>Gammaproteobacteria</taxon>
        <taxon>Oceanospirillales</taxon>
        <taxon>Halomonadaceae</taxon>
        <taxon>Vreelandella</taxon>
    </lineage>
</organism>
<dbReference type="Proteomes" id="UP000198505">
    <property type="component" value="Unassembled WGS sequence"/>
</dbReference>
<dbReference type="AlphaFoldDB" id="A0A1H9US28"/>
<protein>
    <submittedName>
        <fullName evidence="2">Uncharacterized protein</fullName>
    </submittedName>
</protein>
<proteinExistence type="predicted"/>
<keyword evidence="1" id="KW-0472">Membrane</keyword>
<feature type="transmembrane region" description="Helical" evidence="1">
    <location>
        <begin position="78"/>
        <end position="95"/>
    </location>
</feature>
<name>A0A1H9US28_9GAMM</name>
<gene>
    <name evidence="2" type="ORF">SAMN04487958_107181</name>
</gene>
<accession>A0A1H9US28</accession>
<feature type="transmembrane region" description="Helical" evidence="1">
    <location>
        <begin position="46"/>
        <end position="66"/>
    </location>
</feature>
<dbReference type="EMBL" id="FOGS01000007">
    <property type="protein sequence ID" value="SES12141.1"/>
    <property type="molecule type" value="Genomic_DNA"/>
</dbReference>
<dbReference type="RefSeq" id="WP_092828125.1">
    <property type="nucleotide sequence ID" value="NZ_FOGS01000007.1"/>
</dbReference>
<reference evidence="3" key="1">
    <citation type="submission" date="2016-10" db="EMBL/GenBank/DDBJ databases">
        <authorList>
            <person name="Varghese N."/>
            <person name="Submissions S."/>
        </authorList>
    </citation>
    <scope>NUCLEOTIDE SEQUENCE [LARGE SCALE GENOMIC DNA]</scope>
    <source>
        <strain evidence="3">CGMCC 1.6495</strain>
    </source>
</reference>
<keyword evidence="3" id="KW-1185">Reference proteome</keyword>
<keyword evidence="1" id="KW-1133">Transmembrane helix</keyword>
<evidence type="ECO:0000256" key="1">
    <source>
        <dbReference type="SAM" id="Phobius"/>
    </source>
</evidence>
<feature type="transmembrane region" description="Helical" evidence="1">
    <location>
        <begin position="21"/>
        <end position="40"/>
    </location>
</feature>
<dbReference type="STRING" id="416874.SAMN04487958_107181"/>
<keyword evidence="1" id="KW-0812">Transmembrane</keyword>